<dbReference type="RefSeq" id="WP_028154117.1">
    <property type="nucleotide sequence ID" value="NZ_CP086136.1"/>
</dbReference>
<reference evidence="2 3" key="2">
    <citation type="journal article" date="2022" name="Int. J. Syst. Evol. Microbiol.">
        <title>Strains of Bradyrhizobium barranii sp. nov. associated with legumes native to Canada are symbionts of soybeans and belong to different subspecies (subsp. barranii subsp. nov. and subsp. apii subsp. nov.) and symbiovars (sv. glycinearum and sv. septentrionale).</title>
        <authorList>
            <person name="Bromfield E.S.P."/>
            <person name="Cloutier S."/>
            <person name="Wasai-Hara S."/>
            <person name="Minamisawa K."/>
        </authorList>
    </citation>
    <scope>NUCLEOTIDE SEQUENCE [LARGE SCALE GENOMIC DNA]</scope>
    <source>
        <strain evidence="2 3">144S4</strain>
    </source>
</reference>
<evidence type="ECO:0000313" key="1">
    <source>
        <dbReference type="EMBL" id="MBO1864089.1"/>
    </source>
</evidence>
<reference evidence="1" key="1">
    <citation type="submission" date="2021-03" db="EMBL/GenBank/DDBJ databases">
        <title>Whole Genome Sequence of Bradyrhizobium sp. Strain 144S4.</title>
        <authorList>
            <person name="Bromfield E.S.P."/>
            <person name="Cloutier S."/>
        </authorList>
    </citation>
    <scope>NUCLEOTIDE SEQUENCE [LARGE SCALE GENOMIC DNA]</scope>
    <source>
        <strain evidence="1">144S4</strain>
    </source>
</reference>
<dbReference type="KEGG" id="bban:J4G43_023125"/>
<dbReference type="EMBL" id="CP086136">
    <property type="protein sequence ID" value="UEM16859.1"/>
    <property type="molecule type" value="Genomic_DNA"/>
</dbReference>
<name>A0A939M6S0_9BRAD</name>
<gene>
    <name evidence="2" type="ORF">J4G43_023125</name>
    <name evidence="1" type="ORF">J4G43_25150</name>
</gene>
<dbReference type="Proteomes" id="UP000664702">
    <property type="component" value="Chromosome"/>
</dbReference>
<proteinExistence type="predicted"/>
<organism evidence="1">
    <name type="scientific">Bradyrhizobium barranii subsp. barranii</name>
    <dbReference type="NCBI Taxonomy" id="2823807"/>
    <lineage>
        <taxon>Bacteria</taxon>
        <taxon>Pseudomonadati</taxon>
        <taxon>Pseudomonadota</taxon>
        <taxon>Alphaproteobacteria</taxon>
        <taxon>Hyphomicrobiales</taxon>
        <taxon>Nitrobacteraceae</taxon>
        <taxon>Bradyrhizobium</taxon>
        <taxon>Bradyrhizobium barranii</taxon>
    </lineage>
</organism>
<evidence type="ECO:0000313" key="3">
    <source>
        <dbReference type="Proteomes" id="UP000664702"/>
    </source>
</evidence>
<protein>
    <submittedName>
        <fullName evidence="1">Uncharacterized protein</fullName>
    </submittedName>
</protein>
<dbReference type="AlphaFoldDB" id="A0A939M6S0"/>
<accession>A0A939M6S0</accession>
<evidence type="ECO:0000313" key="2">
    <source>
        <dbReference type="EMBL" id="UEM16859.1"/>
    </source>
</evidence>
<sequence>MKKQQAPCNTQNQEQVENYYRGVKAADTAVIRATQGNMLRYHLAKVIETKKGRVYVEQGDPWGGERWYMKSGKSCDHPTGQSNLVVPTPEVLKWIEDHPRGDIKFETDYIYTPPGQRDGDPARYRLSITERMIHDRKKRTEG</sequence>
<dbReference type="EMBL" id="JAGEMI010000001">
    <property type="protein sequence ID" value="MBO1864089.1"/>
    <property type="molecule type" value="Genomic_DNA"/>
</dbReference>